<name>A0A0C9YAZ2_9AGAM</name>
<keyword evidence="2" id="KW-1185">Reference proteome</keyword>
<protein>
    <submittedName>
        <fullName evidence="1">Uncharacterized protein</fullName>
    </submittedName>
</protein>
<dbReference type="AlphaFoldDB" id="A0A0C9YAZ2"/>
<reference evidence="2" key="2">
    <citation type="submission" date="2015-01" db="EMBL/GenBank/DDBJ databases">
        <title>Evolutionary Origins and Diversification of the Mycorrhizal Mutualists.</title>
        <authorList>
            <consortium name="DOE Joint Genome Institute"/>
            <consortium name="Mycorrhizal Genomics Consortium"/>
            <person name="Kohler A."/>
            <person name="Kuo A."/>
            <person name="Nagy L.G."/>
            <person name="Floudas D."/>
            <person name="Copeland A."/>
            <person name="Barry K.W."/>
            <person name="Cichocki N."/>
            <person name="Veneault-Fourrey C."/>
            <person name="LaButti K."/>
            <person name="Lindquist E.A."/>
            <person name="Lipzen A."/>
            <person name="Lundell T."/>
            <person name="Morin E."/>
            <person name="Murat C."/>
            <person name="Riley R."/>
            <person name="Ohm R."/>
            <person name="Sun H."/>
            <person name="Tunlid A."/>
            <person name="Henrissat B."/>
            <person name="Grigoriev I.V."/>
            <person name="Hibbett D.S."/>
            <person name="Martin F."/>
        </authorList>
    </citation>
    <scope>NUCLEOTIDE SEQUENCE [LARGE SCALE GENOMIC DNA]</scope>
    <source>
        <strain evidence="2">441</strain>
    </source>
</reference>
<proteinExistence type="predicted"/>
<reference evidence="1 2" key="1">
    <citation type="submission" date="2014-04" db="EMBL/GenBank/DDBJ databases">
        <authorList>
            <consortium name="DOE Joint Genome Institute"/>
            <person name="Kuo A."/>
            <person name="Kohler A."/>
            <person name="Costa M.D."/>
            <person name="Nagy L.G."/>
            <person name="Floudas D."/>
            <person name="Copeland A."/>
            <person name="Barry K.W."/>
            <person name="Cichocki N."/>
            <person name="Veneault-Fourrey C."/>
            <person name="LaButti K."/>
            <person name="Lindquist E.A."/>
            <person name="Lipzen A."/>
            <person name="Lundell T."/>
            <person name="Morin E."/>
            <person name="Murat C."/>
            <person name="Sun H."/>
            <person name="Tunlid A."/>
            <person name="Henrissat B."/>
            <person name="Grigoriev I.V."/>
            <person name="Hibbett D.S."/>
            <person name="Martin F."/>
            <person name="Nordberg H.P."/>
            <person name="Cantor M.N."/>
            <person name="Hua S.X."/>
        </authorList>
    </citation>
    <scope>NUCLEOTIDE SEQUENCE [LARGE SCALE GENOMIC DNA]</scope>
    <source>
        <strain evidence="1 2">441</strain>
    </source>
</reference>
<organism evidence="1 2">
    <name type="scientific">Pisolithus microcarpus 441</name>
    <dbReference type="NCBI Taxonomy" id="765257"/>
    <lineage>
        <taxon>Eukaryota</taxon>
        <taxon>Fungi</taxon>
        <taxon>Dikarya</taxon>
        <taxon>Basidiomycota</taxon>
        <taxon>Agaricomycotina</taxon>
        <taxon>Agaricomycetes</taxon>
        <taxon>Agaricomycetidae</taxon>
        <taxon>Boletales</taxon>
        <taxon>Sclerodermatineae</taxon>
        <taxon>Pisolithaceae</taxon>
        <taxon>Pisolithus</taxon>
    </lineage>
</organism>
<dbReference type="EMBL" id="KN833745">
    <property type="protein sequence ID" value="KIK21905.1"/>
    <property type="molecule type" value="Genomic_DNA"/>
</dbReference>
<accession>A0A0C9YAZ2</accession>
<dbReference type="HOGENOM" id="CLU_2596663_0_0_1"/>
<feature type="non-terminal residue" evidence="1">
    <location>
        <position position="1"/>
    </location>
</feature>
<sequence>FGNRSPTSTLKFDAQTLGPQVDIEKEDRCHNLRVEFRVLHETRPHICTRRKAACTKTPQLALPCIFGAISEAVLGNARDG</sequence>
<evidence type="ECO:0000313" key="1">
    <source>
        <dbReference type="EMBL" id="KIK21905.1"/>
    </source>
</evidence>
<dbReference type="Proteomes" id="UP000054018">
    <property type="component" value="Unassembled WGS sequence"/>
</dbReference>
<evidence type="ECO:0000313" key="2">
    <source>
        <dbReference type="Proteomes" id="UP000054018"/>
    </source>
</evidence>
<gene>
    <name evidence="1" type="ORF">PISMIDRAFT_680865</name>
</gene>